<feature type="non-terminal residue" evidence="1">
    <location>
        <position position="1"/>
    </location>
</feature>
<dbReference type="AlphaFoldDB" id="T1BZW0"/>
<evidence type="ECO:0000313" key="1">
    <source>
        <dbReference type="EMBL" id="EQD75277.1"/>
    </source>
</evidence>
<accession>T1BZW0</accession>
<name>T1BZW0_9ZZZZ</name>
<reference evidence="1" key="2">
    <citation type="journal article" date="2014" name="ISME J.">
        <title>Microbial stratification in low pH oxic and suboxic macroscopic growths along an acid mine drainage.</title>
        <authorList>
            <person name="Mendez-Garcia C."/>
            <person name="Mesa V."/>
            <person name="Sprenger R.R."/>
            <person name="Richter M."/>
            <person name="Diez M.S."/>
            <person name="Solano J."/>
            <person name="Bargiela R."/>
            <person name="Golyshina O.V."/>
            <person name="Manteca A."/>
            <person name="Ramos J.L."/>
            <person name="Gallego J.R."/>
            <person name="Llorente I."/>
            <person name="Martins Dos Santos V.A."/>
            <person name="Jensen O.N."/>
            <person name="Pelaez A.I."/>
            <person name="Sanchez J."/>
            <person name="Ferrer M."/>
        </authorList>
    </citation>
    <scope>NUCLEOTIDE SEQUENCE</scope>
</reference>
<protein>
    <recommendedName>
        <fullName evidence="2">Swt1-like HEPN domain-containing protein</fullName>
    </recommendedName>
</protein>
<organism evidence="1">
    <name type="scientific">mine drainage metagenome</name>
    <dbReference type="NCBI Taxonomy" id="410659"/>
    <lineage>
        <taxon>unclassified sequences</taxon>
        <taxon>metagenomes</taxon>
        <taxon>ecological metagenomes</taxon>
    </lineage>
</organism>
<gene>
    <name evidence="1" type="ORF">B1B_02208</name>
</gene>
<sequence length="260" mass="29639">WDPGSADGGGLAMNDGVTISINCLRAVFQTLQGQGSNLLDHSDTELVERLTPYAKALGGYFQGFDPAAREKFRQLRGAQGQSRGTFASLEGIRARLNGFNPEGLDEFQRRESAKTTEQARNLIDRIETKLQKIVIQELQVEFEGGERWWYDGIPQQVRQRVVQRRDEDQAKRGGNEFYFDLIDYRTIAAHNWNIFQDILGYGKGSKDKRSEWILQVNEIRKRAFHPSSGGLVSFDELDELQRYEDWLKRLVGRSLLPGAV</sequence>
<dbReference type="EMBL" id="AUZY01001306">
    <property type="protein sequence ID" value="EQD75277.1"/>
    <property type="molecule type" value="Genomic_DNA"/>
</dbReference>
<evidence type="ECO:0008006" key="2">
    <source>
        <dbReference type="Google" id="ProtNLM"/>
    </source>
</evidence>
<proteinExistence type="predicted"/>
<reference evidence="1" key="1">
    <citation type="submission" date="2013-08" db="EMBL/GenBank/DDBJ databases">
        <authorList>
            <person name="Mendez C."/>
            <person name="Richter M."/>
            <person name="Ferrer M."/>
            <person name="Sanchez J."/>
        </authorList>
    </citation>
    <scope>NUCLEOTIDE SEQUENCE</scope>
</reference>
<comment type="caution">
    <text evidence="1">The sequence shown here is derived from an EMBL/GenBank/DDBJ whole genome shotgun (WGS) entry which is preliminary data.</text>
</comment>